<dbReference type="PANTHER" id="PTHR10350:SF6">
    <property type="entry name" value="NUCLEAR PORE COMPLEX PROTEIN NUP155"/>
    <property type="match status" value="1"/>
</dbReference>
<evidence type="ECO:0000256" key="3">
    <source>
        <dbReference type="ARBA" id="ARBA00022448"/>
    </source>
</evidence>
<keyword evidence="7" id="KW-1185">Reference proteome</keyword>
<sequence length="104" mass="12089">MRERLIQIQSPFVEDFLKYTATLQQDNTPLLDILWRYYERNKNYIAAARILDQLARKESVELTLSRRLEYISRAVMCAKSCGSVSSVSGEGEFLHELEEKMEGP</sequence>
<dbReference type="GO" id="GO:0044611">
    <property type="term" value="C:nuclear pore inner ring"/>
    <property type="evidence" value="ECO:0007669"/>
    <property type="project" value="TreeGrafter"/>
</dbReference>
<proteinExistence type="inferred from homology"/>
<feature type="domain" description="Nucleoporin Nup133/Nup155-like C-terminal" evidence="5">
    <location>
        <begin position="1"/>
        <end position="102"/>
    </location>
</feature>
<dbReference type="GeneID" id="109590438"/>
<dbReference type="InterPro" id="IPR004870">
    <property type="entry name" value="Nucleoporin_Nup155"/>
</dbReference>
<evidence type="ECO:0000256" key="2">
    <source>
        <dbReference type="ARBA" id="ARBA00007373"/>
    </source>
</evidence>
<dbReference type="Gene3D" id="1.25.40.440">
    <property type="entry name" value="Nucleoporin, helical domain, central subdomain"/>
    <property type="match status" value="1"/>
</dbReference>
<dbReference type="GO" id="GO:0017056">
    <property type="term" value="F:structural constituent of nuclear pore"/>
    <property type="evidence" value="ECO:0007669"/>
    <property type="project" value="InterPro"/>
</dbReference>
<dbReference type="InterPro" id="IPR042537">
    <property type="entry name" value="Nucleoporin_Nup155_C_2"/>
</dbReference>
<dbReference type="PANTHER" id="PTHR10350">
    <property type="entry name" value="NUCLEAR PORE COMPLEX PROTEIN NUP155"/>
    <property type="match status" value="1"/>
</dbReference>
<dbReference type="GO" id="GO:0006405">
    <property type="term" value="P:RNA export from nucleus"/>
    <property type="evidence" value="ECO:0007669"/>
    <property type="project" value="TreeGrafter"/>
</dbReference>
<accession>A0AAN0JYB9</accession>
<name>A0AAN0JYB9_AMPQE</name>
<dbReference type="RefSeq" id="XP_019861917.1">
    <property type="nucleotide sequence ID" value="XM_020006358.1"/>
</dbReference>
<evidence type="ECO:0000259" key="5">
    <source>
        <dbReference type="Pfam" id="PF03177"/>
    </source>
</evidence>
<keyword evidence="4" id="KW-0539">Nucleus</keyword>
<dbReference type="Pfam" id="PF03177">
    <property type="entry name" value="Nucleoporin_C"/>
    <property type="match status" value="1"/>
</dbReference>
<dbReference type="EnsemblMetazoa" id="XM_020006358.1">
    <property type="protein sequence ID" value="XP_019861917.1"/>
    <property type="gene ID" value="LOC109590438"/>
</dbReference>
<comment type="subcellular location">
    <subcellularLocation>
        <location evidence="1">Nucleus</location>
    </subcellularLocation>
</comment>
<protein>
    <recommendedName>
        <fullName evidence="5">Nucleoporin Nup133/Nup155-like C-terminal domain-containing protein</fullName>
    </recommendedName>
</protein>
<evidence type="ECO:0000256" key="4">
    <source>
        <dbReference type="ARBA" id="ARBA00023242"/>
    </source>
</evidence>
<dbReference type="GO" id="GO:0006606">
    <property type="term" value="P:protein import into nucleus"/>
    <property type="evidence" value="ECO:0007669"/>
    <property type="project" value="TreeGrafter"/>
</dbReference>
<dbReference type="GO" id="GO:0000972">
    <property type="term" value="P:transcription-dependent tethering of RNA polymerase II gene DNA at nuclear periphery"/>
    <property type="evidence" value="ECO:0007669"/>
    <property type="project" value="TreeGrafter"/>
</dbReference>
<keyword evidence="3" id="KW-0813">Transport</keyword>
<dbReference type="GO" id="GO:0036228">
    <property type="term" value="P:protein localization to nuclear inner membrane"/>
    <property type="evidence" value="ECO:0007669"/>
    <property type="project" value="TreeGrafter"/>
</dbReference>
<evidence type="ECO:0000256" key="1">
    <source>
        <dbReference type="ARBA" id="ARBA00004123"/>
    </source>
</evidence>
<organism evidence="6 7">
    <name type="scientific">Amphimedon queenslandica</name>
    <name type="common">Sponge</name>
    <dbReference type="NCBI Taxonomy" id="400682"/>
    <lineage>
        <taxon>Eukaryota</taxon>
        <taxon>Metazoa</taxon>
        <taxon>Porifera</taxon>
        <taxon>Demospongiae</taxon>
        <taxon>Heteroscleromorpha</taxon>
        <taxon>Haplosclerida</taxon>
        <taxon>Niphatidae</taxon>
        <taxon>Amphimedon</taxon>
    </lineage>
</organism>
<dbReference type="InterPro" id="IPR007187">
    <property type="entry name" value="Nucleoporin_Nup133/Nup155_C"/>
</dbReference>
<comment type="similarity">
    <text evidence="2">Belongs to the non-repetitive/WGA-negative nucleoporin family.</text>
</comment>
<reference evidence="7" key="1">
    <citation type="journal article" date="2010" name="Nature">
        <title>The Amphimedon queenslandica genome and the evolution of animal complexity.</title>
        <authorList>
            <person name="Srivastava M."/>
            <person name="Simakov O."/>
            <person name="Chapman J."/>
            <person name="Fahey B."/>
            <person name="Gauthier M.E."/>
            <person name="Mitros T."/>
            <person name="Richards G.S."/>
            <person name="Conaco C."/>
            <person name="Dacre M."/>
            <person name="Hellsten U."/>
            <person name="Larroux C."/>
            <person name="Putnam N.H."/>
            <person name="Stanke M."/>
            <person name="Adamska M."/>
            <person name="Darling A."/>
            <person name="Degnan S.M."/>
            <person name="Oakley T.H."/>
            <person name="Plachetzki D.C."/>
            <person name="Zhai Y."/>
            <person name="Adamski M."/>
            <person name="Calcino A."/>
            <person name="Cummins S.F."/>
            <person name="Goodstein D.M."/>
            <person name="Harris C."/>
            <person name="Jackson D.J."/>
            <person name="Leys S.P."/>
            <person name="Shu S."/>
            <person name="Woodcroft B.J."/>
            <person name="Vervoort M."/>
            <person name="Kosik K.S."/>
            <person name="Manning G."/>
            <person name="Degnan B.M."/>
            <person name="Rokhsar D.S."/>
        </authorList>
    </citation>
    <scope>NUCLEOTIDE SEQUENCE [LARGE SCALE GENOMIC DNA]</scope>
</reference>
<evidence type="ECO:0000313" key="6">
    <source>
        <dbReference type="EnsemblMetazoa" id="XP_019861917.1"/>
    </source>
</evidence>
<dbReference type="AlphaFoldDB" id="A0AAN0JYB9"/>
<evidence type="ECO:0000313" key="7">
    <source>
        <dbReference type="Proteomes" id="UP000007879"/>
    </source>
</evidence>
<dbReference type="FunFam" id="1.25.40.440:FF:000001">
    <property type="entry name" value="Nuclear pore complex subunit"/>
    <property type="match status" value="1"/>
</dbReference>
<dbReference type="KEGG" id="aqu:109590438"/>
<reference evidence="6" key="2">
    <citation type="submission" date="2024-06" db="UniProtKB">
        <authorList>
            <consortium name="EnsemblMetazoa"/>
        </authorList>
    </citation>
    <scope>IDENTIFICATION</scope>
</reference>
<dbReference type="Proteomes" id="UP000007879">
    <property type="component" value="Unassembled WGS sequence"/>
</dbReference>